<name>A0A1Y1HZM5_KLENI</name>
<keyword evidence="2" id="KW-0472">Membrane</keyword>
<keyword evidence="2" id="KW-0812">Transmembrane</keyword>
<feature type="transmembrane region" description="Helical" evidence="2">
    <location>
        <begin position="283"/>
        <end position="301"/>
    </location>
</feature>
<accession>A0A1Y1HZM5</accession>
<dbReference type="Proteomes" id="UP000054558">
    <property type="component" value="Unassembled WGS sequence"/>
</dbReference>
<proteinExistence type="predicted"/>
<organism evidence="3 4">
    <name type="scientific">Klebsormidium nitens</name>
    <name type="common">Green alga</name>
    <name type="synonym">Ulothrix nitens</name>
    <dbReference type="NCBI Taxonomy" id="105231"/>
    <lineage>
        <taxon>Eukaryota</taxon>
        <taxon>Viridiplantae</taxon>
        <taxon>Streptophyta</taxon>
        <taxon>Klebsormidiophyceae</taxon>
        <taxon>Klebsormidiales</taxon>
        <taxon>Klebsormidiaceae</taxon>
        <taxon>Klebsormidium</taxon>
    </lineage>
</organism>
<keyword evidence="4" id="KW-1185">Reference proteome</keyword>
<evidence type="ECO:0000313" key="4">
    <source>
        <dbReference type="Proteomes" id="UP000054558"/>
    </source>
</evidence>
<evidence type="ECO:0000256" key="2">
    <source>
        <dbReference type="SAM" id="Phobius"/>
    </source>
</evidence>
<protein>
    <submittedName>
        <fullName evidence="3">Uncharacterized protein</fullName>
    </submittedName>
</protein>
<gene>
    <name evidence="3" type="ORF">KFL_001180180</name>
</gene>
<feature type="compositionally biased region" description="Polar residues" evidence="1">
    <location>
        <begin position="64"/>
        <end position="74"/>
    </location>
</feature>
<dbReference type="AlphaFoldDB" id="A0A1Y1HZM5"/>
<feature type="transmembrane region" description="Helical" evidence="2">
    <location>
        <begin position="259"/>
        <end position="277"/>
    </location>
</feature>
<evidence type="ECO:0000256" key="1">
    <source>
        <dbReference type="SAM" id="MobiDB-lite"/>
    </source>
</evidence>
<keyword evidence="2" id="KW-1133">Transmembrane helix</keyword>
<feature type="compositionally biased region" description="Low complexity" evidence="1">
    <location>
        <begin position="89"/>
        <end position="113"/>
    </location>
</feature>
<feature type="region of interest" description="Disordered" evidence="1">
    <location>
        <begin position="198"/>
        <end position="246"/>
    </location>
</feature>
<feature type="compositionally biased region" description="Basic and acidic residues" evidence="1">
    <location>
        <begin position="211"/>
        <end position="240"/>
    </location>
</feature>
<dbReference type="EMBL" id="DF237067">
    <property type="protein sequence ID" value="GAQ82639.1"/>
    <property type="molecule type" value="Genomic_DNA"/>
</dbReference>
<sequence>MAAGAVMLKAGVVAGPALHYERGSSASQISPRFEMQGFHLAPATFTRTSVKHRVAPHRPAIRAQANSRDASSPGSSPPGEIKQTVQREVGVSAGKGSPGSSGPPNDSPVSSSSKHAKVAKQLHDEDPNSFEARVLNSSTGKDSVSDSGKHWQQASAAGVPSAVDKLAGQFEQRQAKKVQEVSKAVQGTMSYAAVAQNLRHEGPKPGPIRSEVLDRAAPKQQDRTEERPQSDERPFKEPRQESTLNLDSQTARKLNLKSLAAIVAILFIAFGFAPVWSPIVGRVLTPFFQLVGVAVAVKFFFTDFLRADKRKELYKKGEKLKEDVTGS</sequence>
<feature type="region of interest" description="Disordered" evidence="1">
    <location>
        <begin position="59"/>
        <end position="157"/>
    </location>
</feature>
<evidence type="ECO:0000313" key="3">
    <source>
        <dbReference type="EMBL" id="GAQ82639.1"/>
    </source>
</evidence>
<reference evidence="3 4" key="1">
    <citation type="journal article" date="2014" name="Nat. Commun.">
        <title>Klebsormidium flaccidum genome reveals primary factors for plant terrestrial adaptation.</title>
        <authorList>
            <person name="Hori K."/>
            <person name="Maruyama F."/>
            <person name="Fujisawa T."/>
            <person name="Togashi T."/>
            <person name="Yamamoto N."/>
            <person name="Seo M."/>
            <person name="Sato S."/>
            <person name="Yamada T."/>
            <person name="Mori H."/>
            <person name="Tajima N."/>
            <person name="Moriyama T."/>
            <person name="Ikeuchi M."/>
            <person name="Watanabe M."/>
            <person name="Wada H."/>
            <person name="Kobayashi K."/>
            <person name="Saito M."/>
            <person name="Masuda T."/>
            <person name="Sasaki-Sekimoto Y."/>
            <person name="Mashiguchi K."/>
            <person name="Awai K."/>
            <person name="Shimojima M."/>
            <person name="Masuda S."/>
            <person name="Iwai M."/>
            <person name="Nobusawa T."/>
            <person name="Narise T."/>
            <person name="Kondo S."/>
            <person name="Saito H."/>
            <person name="Sato R."/>
            <person name="Murakawa M."/>
            <person name="Ihara Y."/>
            <person name="Oshima-Yamada Y."/>
            <person name="Ohtaka K."/>
            <person name="Satoh M."/>
            <person name="Sonobe K."/>
            <person name="Ishii M."/>
            <person name="Ohtani R."/>
            <person name="Kanamori-Sato M."/>
            <person name="Honoki R."/>
            <person name="Miyazaki D."/>
            <person name="Mochizuki H."/>
            <person name="Umetsu J."/>
            <person name="Higashi K."/>
            <person name="Shibata D."/>
            <person name="Kamiya Y."/>
            <person name="Sato N."/>
            <person name="Nakamura Y."/>
            <person name="Tabata S."/>
            <person name="Ida S."/>
            <person name="Kurokawa K."/>
            <person name="Ohta H."/>
        </authorList>
    </citation>
    <scope>NUCLEOTIDE SEQUENCE [LARGE SCALE GENOMIC DNA]</scope>
    <source>
        <strain evidence="3 4">NIES-2285</strain>
    </source>
</reference>